<name>A0AAD5BV33_AMBAR</name>
<keyword evidence="3" id="KW-0238">DNA-binding</keyword>
<evidence type="ECO:0000313" key="7">
    <source>
        <dbReference type="Proteomes" id="UP001206925"/>
    </source>
</evidence>
<reference evidence="6" key="1">
    <citation type="submission" date="2022-06" db="EMBL/GenBank/DDBJ databases">
        <title>Uncovering the hologenomic basis of an extraordinary plant invasion.</title>
        <authorList>
            <person name="Bieker V.C."/>
            <person name="Martin M.D."/>
            <person name="Gilbert T."/>
            <person name="Hodgins K."/>
            <person name="Battlay P."/>
            <person name="Petersen B."/>
            <person name="Wilson J."/>
        </authorList>
    </citation>
    <scope>NUCLEOTIDE SEQUENCE</scope>
    <source>
        <strain evidence="6">AA19_3_7</strain>
        <tissue evidence="6">Leaf</tissue>
    </source>
</reference>
<dbReference type="Proteomes" id="UP001206925">
    <property type="component" value="Unassembled WGS sequence"/>
</dbReference>
<feature type="compositionally biased region" description="Basic and acidic residues" evidence="5">
    <location>
        <begin position="114"/>
        <end position="127"/>
    </location>
</feature>
<dbReference type="Pfam" id="PF15630">
    <property type="entry name" value="CENP-S"/>
    <property type="match status" value="1"/>
</dbReference>
<dbReference type="GO" id="GO:0071821">
    <property type="term" value="C:FANCM-MHF complex"/>
    <property type="evidence" value="ECO:0007669"/>
    <property type="project" value="InterPro"/>
</dbReference>
<dbReference type="AlphaFoldDB" id="A0AAD5BV33"/>
<gene>
    <name evidence="6" type="ORF">M8C21_022739</name>
</gene>
<proteinExistence type="inferred from homology"/>
<evidence type="ECO:0000256" key="5">
    <source>
        <dbReference type="SAM" id="MobiDB-lite"/>
    </source>
</evidence>
<feature type="region of interest" description="Disordered" evidence="5">
    <location>
        <begin position="114"/>
        <end position="149"/>
    </location>
</feature>
<evidence type="ECO:0008006" key="8">
    <source>
        <dbReference type="Google" id="ProtNLM"/>
    </source>
</evidence>
<feature type="region of interest" description="Disordered" evidence="5">
    <location>
        <begin position="1"/>
        <end position="32"/>
    </location>
</feature>
<dbReference type="InterPro" id="IPR029003">
    <property type="entry name" value="CENP-S/Mhf1"/>
</dbReference>
<dbReference type="GO" id="GO:0031297">
    <property type="term" value="P:replication fork processing"/>
    <property type="evidence" value="ECO:0007669"/>
    <property type="project" value="TreeGrafter"/>
</dbReference>
<comment type="similarity">
    <text evidence="1">Belongs to the TAF9 family. CENP-S/MHF1 subfamily.</text>
</comment>
<dbReference type="CDD" id="cd22919">
    <property type="entry name" value="HFD_CENP-S"/>
    <property type="match status" value="1"/>
</dbReference>
<accession>A0AAD5BV33</accession>
<dbReference type="GO" id="GO:0046982">
    <property type="term" value="F:protein heterodimerization activity"/>
    <property type="evidence" value="ECO:0007669"/>
    <property type="project" value="InterPro"/>
</dbReference>
<evidence type="ECO:0000256" key="3">
    <source>
        <dbReference type="ARBA" id="ARBA00023125"/>
    </source>
</evidence>
<dbReference type="GO" id="GO:0003682">
    <property type="term" value="F:chromatin binding"/>
    <property type="evidence" value="ECO:0007669"/>
    <property type="project" value="TreeGrafter"/>
</dbReference>
<dbReference type="GO" id="GO:0003677">
    <property type="term" value="F:DNA binding"/>
    <property type="evidence" value="ECO:0007669"/>
    <property type="project" value="UniProtKB-KW"/>
</dbReference>
<dbReference type="PANTHER" id="PTHR22980">
    <property type="entry name" value="CORTISTATIN"/>
    <property type="match status" value="1"/>
</dbReference>
<dbReference type="InterPro" id="IPR009072">
    <property type="entry name" value="Histone-fold"/>
</dbReference>
<keyword evidence="7" id="KW-1185">Reference proteome</keyword>
<dbReference type="GO" id="GO:0006281">
    <property type="term" value="P:DNA repair"/>
    <property type="evidence" value="ECO:0007669"/>
    <property type="project" value="UniProtKB-KW"/>
</dbReference>
<evidence type="ECO:0000313" key="6">
    <source>
        <dbReference type="EMBL" id="KAI7730186.1"/>
    </source>
</evidence>
<organism evidence="6 7">
    <name type="scientific">Ambrosia artemisiifolia</name>
    <name type="common">Common ragweed</name>
    <dbReference type="NCBI Taxonomy" id="4212"/>
    <lineage>
        <taxon>Eukaryota</taxon>
        <taxon>Viridiplantae</taxon>
        <taxon>Streptophyta</taxon>
        <taxon>Embryophyta</taxon>
        <taxon>Tracheophyta</taxon>
        <taxon>Spermatophyta</taxon>
        <taxon>Magnoliopsida</taxon>
        <taxon>eudicotyledons</taxon>
        <taxon>Gunneridae</taxon>
        <taxon>Pentapetalae</taxon>
        <taxon>asterids</taxon>
        <taxon>campanulids</taxon>
        <taxon>Asterales</taxon>
        <taxon>Asteraceae</taxon>
        <taxon>Asteroideae</taxon>
        <taxon>Heliantheae alliance</taxon>
        <taxon>Heliantheae</taxon>
        <taxon>Ambrosia</taxon>
    </lineage>
</organism>
<keyword evidence="4" id="KW-0234">DNA repair</keyword>
<comment type="caution">
    <text evidence="6">The sequence shown here is derived from an EMBL/GenBank/DDBJ whole genome shotgun (WGS) entry which is preliminary data.</text>
</comment>
<evidence type="ECO:0000256" key="2">
    <source>
        <dbReference type="ARBA" id="ARBA00022763"/>
    </source>
</evidence>
<dbReference type="EMBL" id="JAMZMK010010833">
    <property type="protein sequence ID" value="KAI7730186.1"/>
    <property type="molecule type" value="Genomic_DNA"/>
</dbReference>
<protein>
    <recommendedName>
        <fullName evidence="8">Centromere protein S</fullName>
    </recommendedName>
</protein>
<evidence type="ECO:0000256" key="1">
    <source>
        <dbReference type="ARBA" id="ARBA00006612"/>
    </source>
</evidence>
<feature type="compositionally biased region" description="Acidic residues" evidence="5">
    <location>
        <begin position="10"/>
        <end position="30"/>
    </location>
</feature>
<evidence type="ECO:0000256" key="4">
    <source>
        <dbReference type="ARBA" id="ARBA00023204"/>
    </source>
</evidence>
<keyword evidence="2" id="KW-0227">DNA damage</keyword>
<sequence>MDPLTATMEDCFDVSDDAEKEDDEEEEEEEATAHLRNRFRISTISIAESEAKRNNVEISKSVIVCISDLAFKYAEQLADDLELFAHHANRKIVNMKDVILSAHRNKHLADTLRSFSHDLKAKEPQSEKKRKKSSNKEDKAFPSVLHIDP</sequence>
<dbReference type="SUPFAM" id="SSF47113">
    <property type="entry name" value="Histone-fold"/>
    <property type="match status" value="1"/>
</dbReference>
<dbReference type="PANTHER" id="PTHR22980:SF0">
    <property type="entry name" value="CENTROMERE PROTEIN S"/>
    <property type="match status" value="1"/>
</dbReference>
<dbReference type="GO" id="GO:0000712">
    <property type="term" value="P:resolution of meiotic recombination intermediates"/>
    <property type="evidence" value="ECO:0007669"/>
    <property type="project" value="TreeGrafter"/>
</dbReference>
<dbReference type="Gene3D" id="1.10.20.10">
    <property type="entry name" value="Histone, subunit A"/>
    <property type="match status" value="1"/>
</dbReference>